<sequence>MQDLLAHLESCLTRENDTEGRLRAAVRGHVRFHLERQKETFIASSELRGLTPAHFYTVTARRDAYESIFQELIRHGMGQGVFAPGDVKILSYAVLTLCTAGASWFRPEGRLTVDAIAAIYETFVINGLQPARAASGRGAAVISDVACGH</sequence>
<evidence type="ECO:0000313" key="2">
    <source>
        <dbReference type="EMBL" id="MCJ8502328.1"/>
    </source>
</evidence>
<name>A0AA41RBZ0_9BACT</name>
<dbReference type="EMBL" id="JALJRB010000024">
    <property type="protein sequence ID" value="MCJ8502328.1"/>
    <property type="molecule type" value="Genomic_DNA"/>
</dbReference>
<dbReference type="InterPro" id="IPR036271">
    <property type="entry name" value="Tet_transcr_reg_TetR-rel_C_sf"/>
</dbReference>
<dbReference type="Gene3D" id="1.10.357.10">
    <property type="entry name" value="Tetracycline Repressor, domain 2"/>
    <property type="match status" value="1"/>
</dbReference>
<feature type="domain" description="HTH-type transcriptional repressor KstR2 C-terminal" evidence="1">
    <location>
        <begin position="17"/>
        <end position="128"/>
    </location>
</feature>
<dbReference type="Proteomes" id="UP001165427">
    <property type="component" value="Unassembled WGS sequence"/>
</dbReference>
<protein>
    <recommendedName>
        <fullName evidence="1">HTH-type transcriptional repressor KstR2 C-terminal domain-containing protein</fullName>
    </recommendedName>
</protein>
<comment type="caution">
    <text evidence="2">The sequence shown here is derived from an EMBL/GenBank/DDBJ whole genome shotgun (WGS) entry which is preliminary data.</text>
</comment>
<reference evidence="2" key="1">
    <citation type="submission" date="2022-04" db="EMBL/GenBank/DDBJ databases">
        <title>Desulfatitalea alkaliphila sp. nov., a novel anaerobic sulfate-reducing bacterium isolated from terrestrial mud volcano, Taman Peninsula, Russia.</title>
        <authorList>
            <person name="Khomyakova M.A."/>
            <person name="Merkel A.Y."/>
            <person name="Slobodkin A.I."/>
        </authorList>
    </citation>
    <scope>NUCLEOTIDE SEQUENCE</scope>
    <source>
        <strain evidence="2">M08but</strain>
    </source>
</reference>
<evidence type="ECO:0000259" key="1">
    <source>
        <dbReference type="Pfam" id="PF17932"/>
    </source>
</evidence>
<dbReference type="Pfam" id="PF17932">
    <property type="entry name" value="TetR_C_24"/>
    <property type="match status" value="1"/>
</dbReference>
<dbReference type="InterPro" id="IPR041490">
    <property type="entry name" value="KstR2_TetR_C"/>
</dbReference>
<gene>
    <name evidence="2" type="ORF">MRX98_17215</name>
</gene>
<dbReference type="AlphaFoldDB" id="A0AA41RBZ0"/>
<dbReference type="SUPFAM" id="SSF48498">
    <property type="entry name" value="Tetracyclin repressor-like, C-terminal domain"/>
    <property type="match status" value="1"/>
</dbReference>
<keyword evidence="3" id="KW-1185">Reference proteome</keyword>
<organism evidence="2 3">
    <name type="scientific">Desulfatitalea alkaliphila</name>
    <dbReference type="NCBI Taxonomy" id="2929485"/>
    <lineage>
        <taxon>Bacteria</taxon>
        <taxon>Pseudomonadati</taxon>
        <taxon>Thermodesulfobacteriota</taxon>
        <taxon>Desulfobacteria</taxon>
        <taxon>Desulfobacterales</taxon>
        <taxon>Desulfosarcinaceae</taxon>
        <taxon>Desulfatitalea</taxon>
    </lineage>
</organism>
<accession>A0AA41RBZ0</accession>
<proteinExistence type="predicted"/>
<evidence type="ECO:0000313" key="3">
    <source>
        <dbReference type="Proteomes" id="UP001165427"/>
    </source>
</evidence>